<evidence type="ECO:0000313" key="18">
    <source>
        <dbReference type="EMBL" id="ESO02081.1"/>
    </source>
</evidence>
<reference evidence="20" key="1">
    <citation type="submission" date="2012-12" db="EMBL/GenBank/DDBJ databases">
        <authorList>
            <person name="Hellsten U."/>
            <person name="Grimwood J."/>
            <person name="Chapman J.A."/>
            <person name="Shapiro H."/>
            <person name="Aerts A."/>
            <person name="Otillar R.P."/>
            <person name="Terry A.Y."/>
            <person name="Boore J.L."/>
            <person name="Simakov O."/>
            <person name="Marletaz F."/>
            <person name="Cho S.-J."/>
            <person name="Edsinger-Gonzales E."/>
            <person name="Havlak P."/>
            <person name="Kuo D.-H."/>
            <person name="Larsson T."/>
            <person name="Lv J."/>
            <person name="Arendt D."/>
            <person name="Savage R."/>
            <person name="Osoegawa K."/>
            <person name="de Jong P."/>
            <person name="Lindberg D.R."/>
            <person name="Seaver E.C."/>
            <person name="Weisblat D.A."/>
            <person name="Putnam N.H."/>
            <person name="Grigoriev I.V."/>
            <person name="Rokhsar D.S."/>
        </authorList>
    </citation>
    <scope>NUCLEOTIDE SEQUENCE</scope>
</reference>
<evidence type="ECO:0000256" key="11">
    <source>
        <dbReference type="ARBA" id="ARBA00023065"/>
    </source>
</evidence>
<dbReference type="GO" id="GO:0071805">
    <property type="term" value="P:potassium ion transmembrane transport"/>
    <property type="evidence" value="ECO:0000318"/>
    <property type="project" value="GO_Central"/>
</dbReference>
<dbReference type="Gene3D" id="1.10.287.70">
    <property type="match status" value="1"/>
</dbReference>
<keyword evidence="8" id="KW-0851">Voltage-gated channel</keyword>
<accession>T1EGN7</accession>
<reference evidence="19" key="3">
    <citation type="submission" date="2015-06" db="UniProtKB">
        <authorList>
            <consortium name="EnsemblMetazoa"/>
        </authorList>
    </citation>
    <scope>IDENTIFICATION</scope>
</reference>
<dbReference type="FunFam" id="1.10.1200.260:FF:000003">
    <property type="entry name" value="Potassium voltage-gated channel subfamily H member 1"/>
    <property type="match status" value="1"/>
</dbReference>
<evidence type="ECO:0000256" key="14">
    <source>
        <dbReference type="ARBA" id="ARBA00023303"/>
    </source>
</evidence>
<dbReference type="EMBL" id="AMQM01000794">
    <property type="status" value="NOT_ANNOTATED_CDS"/>
    <property type="molecule type" value="Genomic_DNA"/>
</dbReference>
<keyword evidence="2" id="KW-0813">Transport</keyword>
<sequence length="706" mass="80438">RRGLLAPQNTFIEDVIRITTNQQSHFLVCNAKIVGYPIVFCDSGFCRMTGYCRVDILHKEAVCKFMQGEQTDVNTIERFKQVLDDQMQETLEILFYRVDKSILWTKTTVTPIRNNQDAINLFLITFKDITAQKQLMEEDASKITSLGMLVRLARTVSRSMAKHPAICLINITTLQSSQDGMFPNDQSIPRYCQEVPRTPANILLHHSAFKSFWDWAILILTFYTAVMVPYNAAFQGKTMDNILVLVIDSVVDVVFFIDIMLNFHMTFVGPGGEVVSDPTVIRINYLKSWFIVDLLSCLPYDAFNAFPDATENVSNLLSALKVVRLLRLGRVARKLDQYIEYGAAVLVLLIVMFALIAHWFACIWFTIGNIEASRGVQYSWLQRLGRETEASYVKINDSDGEIIWVGGPSDAMSYASALYFTLSCMTSVGFGNVSASSEYEKLFTVCMMILGSLLYATIFGNVTTIFQQMYSSTGRYHEMLKNVKDFMKLHCVPRSLSERVIDYVISTWSINKGIDSNKVVLNYCPADLKADICVHLNRHVFSEHPAFQLASEGCLRALAVHFQLSHWAPGDMLFHQGESLDSLCFIITGSLEVVQDEQIVAILTKGDVVGDQFWKEPGINQCMANVRALTYCDLHLIKSEKLMEVLTFYQQFAISFERTLKLTYNLRKRIVFKKISDIIKEKELEEKKLDLSETHPVRKIISRFRK</sequence>
<dbReference type="InterPro" id="IPR000700">
    <property type="entry name" value="PAS-assoc_C"/>
</dbReference>
<dbReference type="InterPro" id="IPR000595">
    <property type="entry name" value="cNMP-bd_dom"/>
</dbReference>
<dbReference type="PRINTS" id="PR01463">
    <property type="entry name" value="EAGCHANLFMLY"/>
</dbReference>
<evidence type="ECO:0000256" key="3">
    <source>
        <dbReference type="ARBA" id="ARBA00022538"/>
    </source>
</evidence>
<name>T1EGN7_HELRO</name>
<dbReference type="HOGENOM" id="CLU_005746_2_3_1"/>
<dbReference type="SUPFAM" id="SSF51206">
    <property type="entry name" value="cAMP-binding domain-like"/>
    <property type="match status" value="1"/>
</dbReference>
<dbReference type="CTD" id="20195737"/>
<dbReference type="PRINTS" id="PR01464">
    <property type="entry name" value="EAGCHANNEL"/>
</dbReference>
<dbReference type="PANTHER" id="PTHR10217:SF435">
    <property type="entry name" value="POTASSIUM VOLTAGE-GATED CHANNEL PROTEIN EAG"/>
    <property type="match status" value="1"/>
</dbReference>
<dbReference type="PROSITE" id="PS50042">
    <property type="entry name" value="CNMP_BINDING_3"/>
    <property type="match status" value="1"/>
</dbReference>
<keyword evidence="13" id="KW-0325">Glycoprotein</keyword>
<feature type="domain" description="Cyclic nucleotide-binding" evidence="16">
    <location>
        <begin position="546"/>
        <end position="646"/>
    </location>
</feature>
<dbReference type="InterPro" id="IPR000014">
    <property type="entry name" value="PAS"/>
</dbReference>
<dbReference type="InterPro" id="IPR050818">
    <property type="entry name" value="KCNH_animal-type"/>
</dbReference>
<keyword evidence="5 15" id="KW-0812">Transmembrane</keyword>
<feature type="transmembrane region" description="Helical" evidence="15">
    <location>
        <begin position="411"/>
        <end position="430"/>
    </location>
</feature>
<dbReference type="EMBL" id="KB096742">
    <property type="protein sequence ID" value="ESO02081.1"/>
    <property type="molecule type" value="Genomic_DNA"/>
</dbReference>
<keyword evidence="10 15" id="KW-1133">Transmembrane helix</keyword>
<keyword evidence="14" id="KW-0407">Ion channel</keyword>
<dbReference type="GO" id="GO:0005249">
    <property type="term" value="F:voltage-gated potassium channel activity"/>
    <property type="evidence" value="ECO:0000318"/>
    <property type="project" value="GO_Central"/>
</dbReference>
<keyword evidence="20" id="KW-1185">Reference proteome</keyword>
<dbReference type="FunCoup" id="T1EGN7">
    <property type="interactions" value="229"/>
</dbReference>
<dbReference type="InterPro" id="IPR018490">
    <property type="entry name" value="cNMP-bd_dom_sf"/>
</dbReference>
<feature type="transmembrane region" description="Helical" evidence="15">
    <location>
        <begin position="343"/>
        <end position="367"/>
    </location>
</feature>
<dbReference type="InterPro" id="IPR005821">
    <property type="entry name" value="Ion_trans_dom"/>
</dbReference>
<dbReference type="GO" id="GO:0005516">
    <property type="term" value="F:calmodulin binding"/>
    <property type="evidence" value="ECO:0007669"/>
    <property type="project" value="UniProtKB-KW"/>
</dbReference>
<dbReference type="NCBIfam" id="TIGR00229">
    <property type="entry name" value="sensory_box"/>
    <property type="match status" value="1"/>
</dbReference>
<keyword evidence="6" id="KW-0631">Potassium channel</keyword>
<evidence type="ECO:0008006" key="21">
    <source>
        <dbReference type="Google" id="ProtNLM"/>
    </source>
</evidence>
<organism evidence="19 20">
    <name type="scientific">Helobdella robusta</name>
    <name type="common">Californian leech</name>
    <dbReference type="NCBI Taxonomy" id="6412"/>
    <lineage>
        <taxon>Eukaryota</taxon>
        <taxon>Metazoa</taxon>
        <taxon>Spiralia</taxon>
        <taxon>Lophotrochozoa</taxon>
        <taxon>Annelida</taxon>
        <taxon>Clitellata</taxon>
        <taxon>Hirudinea</taxon>
        <taxon>Rhynchobdellida</taxon>
        <taxon>Glossiphoniidae</taxon>
        <taxon>Helobdella</taxon>
    </lineage>
</organism>
<dbReference type="Gene3D" id="3.30.450.20">
    <property type="entry name" value="PAS domain"/>
    <property type="match status" value="1"/>
</dbReference>
<dbReference type="PROSITE" id="PS50113">
    <property type="entry name" value="PAC"/>
    <property type="match status" value="1"/>
</dbReference>
<protein>
    <recommendedName>
        <fullName evidence="21">Cyclic nucleotide-binding domain-containing protein</fullName>
    </recommendedName>
</protein>
<dbReference type="InterPro" id="IPR001610">
    <property type="entry name" value="PAC"/>
</dbReference>
<dbReference type="Pfam" id="PF00027">
    <property type="entry name" value="cNMP_binding"/>
    <property type="match status" value="1"/>
</dbReference>
<keyword evidence="9" id="KW-0630">Potassium</keyword>
<evidence type="ECO:0000256" key="10">
    <source>
        <dbReference type="ARBA" id="ARBA00022989"/>
    </source>
</evidence>
<evidence type="ECO:0000256" key="4">
    <source>
        <dbReference type="ARBA" id="ARBA00022553"/>
    </source>
</evidence>
<reference evidence="18 20" key="2">
    <citation type="journal article" date="2013" name="Nature">
        <title>Insights into bilaterian evolution from three spiralian genomes.</title>
        <authorList>
            <person name="Simakov O."/>
            <person name="Marletaz F."/>
            <person name="Cho S.J."/>
            <person name="Edsinger-Gonzales E."/>
            <person name="Havlak P."/>
            <person name="Hellsten U."/>
            <person name="Kuo D.H."/>
            <person name="Larsson T."/>
            <person name="Lv J."/>
            <person name="Arendt D."/>
            <person name="Savage R."/>
            <person name="Osoegawa K."/>
            <person name="de Jong P."/>
            <person name="Grimwood J."/>
            <person name="Chapman J.A."/>
            <person name="Shapiro H."/>
            <person name="Aerts A."/>
            <person name="Otillar R.P."/>
            <person name="Terry A.Y."/>
            <person name="Boore J.L."/>
            <person name="Grigoriev I.V."/>
            <person name="Lindberg D.R."/>
            <person name="Seaver E.C."/>
            <person name="Weisblat D.A."/>
            <person name="Putnam N.H."/>
            <person name="Rokhsar D.S."/>
        </authorList>
    </citation>
    <scope>NUCLEOTIDE SEQUENCE</scope>
</reference>
<dbReference type="CDD" id="cd00130">
    <property type="entry name" value="PAS"/>
    <property type="match status" value="1"/>
</dbReference>
<dbReference type="InterPro" id="IPR003938">
    <property type="entry name" value="K_chnl_volt-dep_EAG/ELK/ERG"/>
</dbReference>
<dbReference type="PANTHER" id="PTHR10217">
    <property type="entry name" value="VOLTAGE AND LIGAND GATED POTASSIUM CHANNEL"/>
    <property type="match status" value="1"/>
</dbReference>
<keyword evidence="4" id="KW-0597">Phosphoprotein</keyword>
<evidence type="ECO:0000259" key="16">
    <source>
        <dbReference type="PROSITE" id="PS50042"/>
    </source>
</evidence>
<dbReference type="OrthoDB" id="447251at2759"/>
<dbReference type="RefSeq" id="XP_009019489.1">
    <property type="nucleotide sequence ID" value="XM_009021241.1"/>
</dbReference>
<dbReference type="eggNOG" id="KOG0501">
    <property type="taxonomic scope" value="Eukaryota"/>
</dbReference>
<dbReference type="FunFam" id="3.30.450.20:FF:000009">
    <property type="entry name" value="Potassium voltage-gated channel subfamily H member 1"/>
    <property type="match status" value="1"/>
</dbReference>
<dbReference type="EnsemblMetazoa" id="HelroT119837">
    <property type="protein sequence ID" value="HelroP119837"/>
    <property type="gene ID" value="HelroG119837"/>
</dbReference>
<dbReference type="InterPro" id="IPR003949">
    <property type="entry name" value="K_chnl_volt-dep_EAG"/>
</dbReference>
<dbReference type="Pfam" id="PF13426">
    <property type="entry name" value="PAS_9"/>
    <property type="match status" value="1"/>
</dbReference>
<evidence type="ECO:0000256" key="2">
    <source>
        <dbReference type="ARBA" id="ARBA00022448"/>
    </source>
</evidence>
<dbReference type="SUPFAM" id="SSF81324">
    <property type="entry name" value="Voltage-gated potassium channels"/>
    <property type="match status" value="1"/>
</dbReference>
<dbReference type="SMART" id="SM00086">
    <property type="entry name" value="PAC"/>
    <property type="match status" value="1"/>
</dbReference>
<proteinExistence type="predicted"/>
<dbReference type="Gene3D" id="1.10.1200.260">
    <property type="match status" value="1"/>
</dbReference>
<evidence type="ECO:0000256" key="7">
    <source>
        <dbReference type="ARBA" id="ARBA00022860"/>
    </source>
</evidence>
<keyword evidence="3" id="KW-0633">Potassium transport</keyword>
<evidence type="ECO:0000256" key="12">
    <source>
        <dbReference type="ARBA" id="ARBA00023136"/>
    </source>
</evidence>
<dbReference type="GO" id="GO:0008076">
    <property type="term" value="C:voltage-gated potassium channel complex"/>
    <property type="evidence" value="ECO:0000318"/>
    <property type="project" value="GO_Central"/>
</dbReference>
<gene>
    <name evidence="19" type="primary">20195737</name>
    <name evidence="18" type="ORF">HELRODRAFT_119837</name>
</gene>
<evidence type="ECO:0000313" key="19">
    <source>
        <dbReference type="EnsemblMetazoa" id="HelroP119837"/>
    </source>
</evidence>
<dbReference type="Gene3D" id="2.60.120.10">
    <property type="entry name" value="Jelly Rolls"/>
    <property type="match status" value="1"/>
</dbReference>
<keyword evidence="12 15" id="KW-0472">Membrane</keyword>
<keyword evidence="11" id="KW-0406">Ion transport</keyword>
<comment type="subcellular location">
    <subcellularLocation>
        <location evidence="1">Membrane</location>
        <topology evidence="1">Multi-pass membrane protein</topology>
    </subcellularLocation>
</comment>
<evidence type="ECO:0000256" key="1">
    <source>
        <dbReference type="ARBA" id="ARBA00004141"/>
    </source>
</evidence>
<dbReference type="SMART" id="SM00100">
    <property type="entry name" value="cNMP"/>
    <property type="match status" value="1"/>
</dbReference>
<dbReference type="AlphaFoldDB" id="T1EGN7"/>
<dbReference type="GeneID" id="20195737"/>
<evidence type="ECO:0000256" key="9">
    <source>
        <dbReference type="ARBA" id="ARBA00022958"/>
    </source>
</evidence>
<evidence type="ECO:0000259" key="17">
    <source>
        <dbReference type="PROSITE" id="PS50113"/>
    </source>
</evidence>
<evidence type="ECO:0000256" key="6">
    <source>
        <dbReference type="ARBA" id="ARBA00022826"/>
    </source>
</evidence>
<dbReference type="Proteomes" id="UP000015101">
    <property type="component" value="Unassembled WGS sequence"/>
</dbReference>
<evidence type="ECO:0000256" key="8">
    <source>
        <dbReference type="ARBA" id="ARBA00022882"/>
    </source>
</evidence>
<evidence type="ECO:0000256" key="15">
    <source>
        <dbReference type="SAM" id="Phobius"/>
    </source>
</evidence>
<feature type="transmembrane region" description="Helical" evidence="15">
    <location>
        <begin position="212"/>
        <end position="230"/>
    </location>
</feature>
<feature type="domain" description="PAC" evidence="17">
    <location>
        <begin position="89"/>
        <end position="141"/>
    </location>
</feature>
<dbReference type="Pfam" id="PF00520">
    <property type="entry name" value="Ion_trans"/>
    <property type="match status" value="1"/>
</dbReference>
<dbReference type="KEGG" id="hro:HELRODRAFT_119837"/>
<dbReference type="FunFam" id="2.60.120.10:FF:000009">
    <property type="entry name" value="Potassium voltage-gated channel subfamily H member 1"/>
    <property type="match status" value="1"/>
</dbReference>
<dbReference type="GO" id="GO:0005886">
    <property type="term" value="C:plasma membrane"/>
    <property type="evidence" value="ECO:0000318"/>
    <property type="project" value="GO_Central"/>
</dbReference>
<evidence type="ECO:0000313" key="20">
    <source>
        <dbReference type="Proteomes" id="UP000015101"/>
    </source>
</evidence>
<dbReference type="InParanoid" id="T1EGN7"/>
<evidence type="ECO:0000256" key="5">
    <source>
        <dbReference type="ARBA" id="ARBA00022692"/>
    </source>
</evidence>
<feature type="transmembrane region" description="Helical" evidence="15">
    <location>
        <begin position="442"/>
        <end position="462"/>
    </location>
</feature>
<dbReference type="CDD" id="cd00038">
    <property type="entry name" value="CAP_ED"/>
    <property type="match status" value="1"/>
</dbReference>
<evidence type="ECO:0000256" key="13">
    <source>
        <dbReference type="ARBA" id="ARBA00023180"/>
    </source>
</evidence>
<dbReference type="STRING" id="6412.T1EGN7"/>
<dbReference type="InterPro" id="IPR014710">
    <property type="entry name" value="RmlC-like_jellyroll"/>
</dbReference>
<keyword evidence="7" id="KW-0112">Calmodulin-binding</keyword>
<dbReference type="InterPro" id="IPR035965">
    <property type="entry name" value="PAS-like_dom_sf"/>
</dbReference>
<dbReference type="OMA" id="PMNKTET"/>
<dbReference type="SUPFAM" id="SSF55785">
    <property type="entry name" value="PYP-like sensor domain (PAS domain)"/>
    <property type="match status" value="1"/>
</dbReference>
<dbReference type="GO" id="GO:0042391">
    <property type="term" value="P:regulation of membrane potential"/>
    <property type="evidence" value="ECO:0000318"/>
    <property type="project" value="GO_Central"/>
</dbReference>